<dbReference type="PROSITE" id="PS50072">
    <property type="entry name" value="CSA_PPIASE_2"/>
    <property type="match status" value="1"/>
</dbReference>
<dbReference type="AlphaFoldDB" id="A0A9X6RNA3"/>
<dbReference type="PRINTS" id="PR00153">
    <property type="entry name" value="CSAPPISMRASE"/>
</dbReference>
<dbReference type="InterPro" id="IPR002130">
    <property type="entry name" value="Cyclophilin-type_PPIase_dom"/>
</dbReference>
<dbReference type="PROSITE" id="PS00170">
    <property type="entry name" value="CSA_PPIASE_1"/>
    <property type="match status" value="1"/>
</dbReference>
<evidence type="ECO:0000256" key="2">
    <source>
        <dbReference type="ARBA" id="ARBA00007365"/>
    </source>
</evidence>
<dbReference type="PANTHER" id="PTHR45625">
    <property type="entry name" value="PEPTIDYL-PROLYL CIS-TRANS ISOMERASE-RELATED"/>
    <property type="match status" value="1"/>
</dbReference>
<dbReference type="Proteomes" id="UP000192578">
    <property type="component" value="Unassembled WGS sequence"/>
</dbReference>
<comment type="subunit">
    <text evidence="6">Part of the activated spliceosome B/catalytic step 1 spliceosome, one of the forms of the spliceosome which has a well-formed active site but still cannot catalyze the branching reaction and is composed at least of 52 proteins, the U2, U5 and U6 snRNAs and the pre-mRNA. Recruited during early steps of activated spliceosome B maturation, it is probably one of the first proteins released from this complex as he matures to the spliceosome C complex. Component of the minor spliceosome, which splices U12-type introns.</text>
</comment>
<dbReference type="FunFam" id="2.40.100.10:FF:000007">
    <property type="entry name" value="Peptidyl-prolyl cis-trans isomerase CWC27 homolog"/>
    <property type="match status" value="1"/>
</dbReference>
<sequence length="470" mass="52082">MSNIYIQEPPTSGKILLTTTVGDIEIELWSKEAPLASRNFVQLCMEGYYNQTIFHRLVPGFVVQGGDPTGTGFSDETIYGAPFRDEPHSRLRFMRRGLLATANSGEKNTNGSQFFFTLDATPDLQNKHTIFGKVVGNTLYNMTKLGESEVDANDRPLFVNKIIKTEVLVNPFDDIVPRILGERDADKGAPQVESKSKATKNFGLLSFGLEAEEEEEEIVAASSVFQVSSKSSHDIANDPALSAESALSECVPVSDRAPIVDTTPTMAEVELKGVQQKLKSSTKSRNLENSSTTELPAGKSAASVEQLRLQALQLQKDLTKPKEVLPLVADAGNKAEEAPAVQEYKQQLDQYESRRRLPATKVGTDREAKALARLNAFKSKLLQSRSSDETTVDSPAAVEASAEDDDIKGTNWMKHKLTFEAEEKIARDANTRDAKDWYDYTDPRNPMTKRRHEAKDDSKKKSKSHHDEKL</sequence>
<comment type="caution">
    <text evidence="9">The sequence shown here is derived from an EMBL/GenBank/DDBJ whole genome shotgun (WGS) entry which is preliminary data.</text>
</comment>
<feature type="compositionally biased region" description="Polar residues" evidence="7">
    <location>
        <begin position="277"/>
        <end position="294"/>
    </location>
</feature>
<feature type="region of interest" description="Disordered" evidence="7">
    <location>
        <begin position="275"/>
        <end position="299"/>
    </location>
</feature>
<dbReference type="SUPFAM" id="SSF50891">
    <property type="entry name" value="Cyclophilin-like"/>
    <property type="match status" value="1"/>
</dbReference>
<evidence type="ECO:0000313" key="10">
    <source>
        <dbReference type="Proteomes" id="UP000192578"/>
    </source>
</evidence>
<feature type="compositionally biased region" description="Basic and acidic residues" evidence="7">
    <location>
        <begin position="419"/>
        <end position="442"/>
    </location>
</feature>
<keyword evidence="9" id="KW-0413">Isomerase</keyword>
<comment type="similarity">
    <text evidence="2">Belongs to the cyclophilin-type PPIase family.</text>
</comment>
<dbReference type="GO" id="GO:0006457">
    <property type="term" value="P:protein folding"/>
    <property type="evidence" value="ECO:0007669"/>
    <property type="project" value="InterPro"/>
</dbReference>
<proteinExistence type="inferred from homology"/>
<gene>
    <name evidence="9" type="ORF">BV898_17908</name>
</gene>
<accession>A0A9X6RNA3</accession>
<dbReference type="Pfam" id="PF00160">
    <property type="entry name" value="Pro_isomerase"/>
    <property type="match status" value="1"/>
</dbReference>
<feature type="domain" description="PPIase cyclophilin-type" evidence="8">
    <location>
        <begin position="19"/>
        <end position="167"/>
    </location>
</feature>
<dbReference type="PANTHER" id="PTHR45625:SF6">
    <property type="entry name" value="SPLICEOSOME-ASSOCIATED PROTEIN CWC27 HOMOLOG"/>
    <property type="match status" value="1"/>
</dbReference>
<evidence type="ECO:0000256" key="7">
    <source>
        <dbReference type="SAM" id="MobiDB-lite"/>
    </source>
</evidence>
<feature type="region of interest" description="Disordered" evidence="7">
    <location>
        <begin position="419"/>
        <end position="470"/>
    </location>
</feature>
<reference evidence="10" key="1">
    <citation type="submission" date="2017-01" db="EMBL/GenBank/DDBJ databases">
        <title>Comparative genomics of anhydrobiosis in the tardigrade Hypsibius dujardini.</title>
        <authorList>
            <person name="Yoshida Y."/>
            <person name="Koutsovoulos G."/>
            <person name="Laetsch D."/>
            <person name="Stevens L."/>
            <person name="Kumar S."/>
            <person name="Horikawa D."/>
            <person name="Ishino K."/>
            <person name="Komine S."/>
            <person name="Tomita M."/>
            <person name="Blaxter M."/>
            <person name="Arakawa K."/>
        </authorList>
    </citation>
    <scope>NUCLEOTIDE SEQUENCE [LARGE SCALE GENOMIC DNA]</scope>
    <source>
        <strain evidence="10">Z151</strain>
    </source>
</reference>
<dbReference type="Gene3D" id="2.40.100.10">
    <property type="entry name" value="Cyclophilin-like"/>
    <property type="match status" value="1"/>
</dbReference>
<feature type="compositionally biased region" description="Basic and acidic residues" evidence="7">
    <location>
        <begin position="453"/>
        <end position="470"/>
    </location>
</feature>
<dbReference type="InterPro" id="IPR020892">
    <property type="entry name" value="Cyclophilin-type_PPIase_CS"/>
</dbReference>
<dbReference type="CDD" id="cd22288">
    <property type="entry name" value="CWC27_CTD"/>
    <property type="match status" value="1"/>
</dbReference>
<dbReference type="CDD" id="cd01925">
    <property type="entry name" value="cyclophilin_CeCYP16-like"/>
    <property type="match status" value="1"/>
</dbReference>
<dbReference type="InterPro" id="IPR044666">
    <property type="entry name" value="Cyclophilin_A-like"/>
</dbReference>
<protein>
    <recommendedName>
        <fullName evidence="4">Spliceosome-associated protein CWC27 homolog</fullName>
    </recommendedName>
    <alternativeName>
        <fullName evidence="5">Probable inactive peptidyl-prolyl cis-trans isomerase CWC27 homolog</fullName>
    </alternativeName>
</protein>
<keyword evidence="10" id="KW-1185">Reference proteome</keyword>
<name>A0A9X6RNA3_HYPEX</name>
<evidence type="ECO:0000256" key="5">
    <source>
        <dbReference type="ARBA" id="ARBA00042090"/>
    </source>
</evidence>
<evidence type="ECO:0000256" key="1">
    <source>
        <dbReference type="ARBA" id="ARBA00004123"/>
    </source>
</evidence>
<keyword evidence="3" id="KW-0539">Nucleus</keyword>
<feature type="region of interest" description="Disordered" evidence="7">
    <location>
        <begin position="383"/>
        <end position="405"/>
    </location>
</feature>
<comment type="subcellular location">
    <subcellularLocation>
        <location evidence="1">Nucleus</location>
    </subcellularLocation>
</comment>
<dbReference type="GO" id="GO:0003755">
    <property type="term" value="F:peptidyl-prolyl cis-trans isomerase activity"/>
    <property type="evidence" value="ECO:0007669"/>
    <property type="project" value="InterPro"/>
</dbReference>
<dbReference type="OrthoDB" id="442970at2759"/>
<evidence type="ECO:0000256" key="6">
    <source>
        <dbReference type="ARBA" id="ARBA00046368"/>
    </source>
</evidence>
<evidence type="ECO:0000259" key="8">
    <source>
        <dbReference type="PROSITE" id="PS50072"/>
    </source>
</evidence>
<organism evidence="9 10">
    <name type="scientific">Hypsibius exemplaris</name>
    <name type="common">Freshwater tardigrade</name>
    <dbReference type="NCBI Taxonomy" id="2072580"/>
    <lineage>
        <taxon>Eukaryota</taxon>
        <taxon>Metazoa</taxon>
        <taxon>Ecdysozoa</taxon>
        <taxon>Tardigrada</taxon>
        <taxon>Eutardigrada</taxon>
        <taxon>Parachela</taxon>
        <taxon>Hypsibioidea</taxon>
        <taxon>Hypsibiidae</taxon>
        <taxon>Hypsibius</taxon>
    </lineage>
</organism>
<dbReference type="EMBL" id="MTYJ01000324">
    <property type="protein sequence ID" value="OWA53481.1"/>
    <property type="molecule type" value="Genomic_DNA"/>
</dbReference>
<evidence type="ECO:0000256" key="3">
    <source>
        <dbReference type="ARBA" id="ARBA00023242"/>
    </source>
</evidence>
<evidence type="ECO:0000313" key="9">
    <source>
        <dbReference type="EMBL" id="OWA53481.1"/>
    </source>
</evidence>
<dbReference type="InterPro" id="IPR029000">
    <property type="entry name" value="Cyclophilin-like_dom_sf"/>
</dbReference>
<dbReference type="GO" id="GO:0071013">
    <property type="term" value="C:catalytic step 2 spliceosome"/>
    <property type="evidence" value="ECO:0007669"/>
    <property type="project" value="TreeGrafter"/>
</dbReference>
<evidence type="ECO:0000256" key="4">
    <source>
        <dbReference type="ARBA" id="ARBA00040027"/>
    </source>
</evidence>